<comment type="catalytic activity">
    <reaction evidence="14 15">
        <text>DNA(n) + a 2'-deoxyribonucleoside 5'-triphosphate = DNA(n+1) + diphosphate</text>
        <dbReference type="Rhea" id="RHEA:22508"/>
        <dbReference type="Rhea" id="RHEA-COMP:17339"/>
        <dbReference type="Rhea" id="RHEA-COMP:17340"/>
        <dbReference type="ChEBI" id="CHEBI:33019"/>
        <dbReference type="ChEBI" id="CHEBI:61560"/>
        <dbReference type="ChEBI" id="CHEBI:173112"/>
        <dbReference type="EC" id="2.7.7.7"/>
    </reaction>
</comment>
<evidence type="ECO:0000256" key="5">
    <source>
        <dbReference type="ARBA" id="ARBA00022679"/>
    </source>
</evidence>
<dbReference type="SUPFAM" id="SSF100879">
    <property type="entry name" value="Lesion bypass DNA polymerase (Y-family), little finger domain"/>
    <property type="match status" value="1"/>
</dbReference>
<feature type="binding site" evidence="15">
    <location>
        <position position="105"/>
    </location>
    <ligand>
        <name>Mg(2+)</name>
        <dbReference type="ChEBI" id="CHEBI:18420"/>
    </ligand>
</feature>
<dbReference type="InterPro" id="IPR036775">
    <property type="entry name" value="DNA_pol_Y-fam_lit_finger_sf"/>
</dbReference>
<evidence type="ECO:0000256" key="13">
    <source>
        <dbReference type="ARBA" id="ARBA00023204"/>
    </source>
</evidence>
<dbReference type="InterPro" id="IPR050116">
    <property type="entry name" value="DNA_polymerase-Y"/>
</dbReference>
<dbReference type="InterPro" id="IPR017961">
    <property type="entry name" value="DNA_pol_Y-fam_little_finger"/>
</dbReference>
<feature type="domain" description="UmuC" evidence="16">
    <location>
        <begin position="6"/>
        <end position="187"/>
    </location>
</feature>
<evidence type="ECO:0000256" key="9">
    <source>
        <dbReference type="ARBA" id="ARBA00022763"/>
    </source>
</evidence>
<dbReference type="RefSeq" id="WP_265048455.1">
    <property type="nucleotide sequence ID" value="NZ_CP100390.1"/>
</dbReference>
<keyword evidence="3 15" id="KW-0515">Mutator protein</keyword>
<name>A0ABY6N4F9_9ALTE</name>
<keyword evidence="12 15" id="KW-0238">DNA-binding</keyword>
<evidence type="ECO:0000256" key="4">
    <source>
        <dbReference type="ARBA" id="ARBA00022490"/>
    </source>
</evidence>
<dbReference type="Gene3D" id="3.30.70.270">
    <property type="match status" value="1"/>
</dbReference>
<evidence type="ECO:0000313" key="18">
    <source>
        <dbReference type="Proteomes" id="UP001163739"/>
    </source>
</evidence>
<evidence type="ECO:0000256" key="8">
    <source>
        <dbReference type="ARBA" id="ARBA00022723"/>
    </source>
</evidence>
<comment type="subcellular location">
    <subcellularLocation>
        <location evidence="1 15">Cytoplasm</location>
    </subcellularLocation>
</comment>
<comment type="subunit">
    <text evidence="15">Monomer.</text>
</comment>
<dbReference type="Pfam" id="PF11799">
    <property type="entry name" value="IMS_C"/>
    <property type="match status" value="1"/>
</dbReference>
<evidence type="ECO:0000256" key="1">
    <source>
        <dbReference type="ARBA" id="ARBA00004496"/>
    </source>
</evidence>
<keyword evidence="8 15" id="KW-0479">Metal-binding</keyword>
<keyword evidence="13 15" id="KW-0234">DNA repair</keyword>
<evidence type="ECO:0000256" key="2">
    <source>
        <dbReference type="ARBA" id="ARBA00010945"/>
    </source>
</evidence>
<feature type="binding site" evidence="15">
    <location>
        <position position="10"/>
    </location>
    <ligand>
        <name>Mg(2+)</name>
        <dbReference type="ChEBI" id="CHEBI:18420"/>
    </ligand>
</feature>
<gene>
    <name evidence="15 17" type="primary">dinB</name>
    <name evidence="17" type="ORF">NKI27_04270</name>
</gene>
<dbReference type="InterPro" id="IPR001126">
    <property type="entry name" value="UmuC"/>
</dbReference>
<evidence type="ECO:0000256" key="12">
    <source>
        <dbReference type="ARBA" id="ARBA00023125"/>
    </source>
</evidence>
<dbReference type="Pfam" id="PF21999">
    <property type="entry name" value="IMS_HHH_1"/>
    <property type="match status" value="1"/>
</dbReference>
<dbReference type="InterPro" id="IPR043128">
    <property type="entry name" value="Rev_trsase/Diguanyl_cyclase"/>
</dbReference>
<dbReference type="InterPro" id="IPR043502">
    <property type="entry name" value="DNA/RNA_pol_sf"/>
</dbReference>
<dbReference type="InterPro" id="IPR053848">
    <property type="entry name" value="IMS_HHH_1"/>
</dbReference>
<evidence type="ECO:0000256" key="15">
    <source>
        <dbReference type="HAMAP-Rule" id="MF_01113"/>
    </source>
</evidence>
<dbReference type="EC" id="2.7.7.7" evidence="15"/>
<keyword evidence="5 15" id="KW-0808">Transferase</keyword>
<comment type="cofactor">
    <cofactor evidence="15">
        <name>Mg(2+)</name>
        <dbReference type="ChEBI" id="CHEBI:18420"/>
    </cofactor>
    <text evidence="15">Binds 2 magnesium ions per subunit.</text>
</comment>
<dbReference type="NCBIfam" id="NF002677">
    <property type="entry name" value="PRK02406.1"/>
    <property type="match status" value="1"/>
</dbReference>
<dbReference type="PANTHER" id="PTHR11076:SF33">
    <property type="entry name" value="DNA POLYMERASE KAPPA"/>
    <property type="match status" value="1"/>
</dbReference>
<dbReference type="Pfam" id="PF00817">
    <property type="entry name" value="IMS"/>
    <property type="match status" value="1"/>
</dbReference>
<comment type="similarity">
    <text evidence="2 15">Belongs to the DNA polymerase type-Y family.</text>
</comment>
<evidence type="ECO:0000313" key="17">
    <source>
        <dbReference type="EMBL" id="UZE96974.1"/>
    </source>
</evidence>
<dbReference type="Gene3D" id="3.30.1490.100">
    <property type="entry name" value="DNA polymerase, Y-family, little finger domain"/>
    <property type="match status" value="1"/>
</dbReference>
<comment type="function">
    <text evidence="15">Poorly processive, error-prone DNA polymerase involved in untargeted mutagenesis. Copies undamaged DNA at stalled replication forks, which arise in vivo from mismatched or misaligned primer ends. These misaligned primers can be extended by PolIV. Exhibits no 3'-5' exonuclease (proofreading) activity. May be involved in translesional synthesis, in conjunction with the beta clamp from PolIII.</text>
</comment>
<keyword evidence="11 15" id="KW-0239">DNA-directed DNA polymerase</keyword>
<dbReference type="GO" id="GO:0003887">
    <property type="term" value="F:DNA-directed DNA polymerase activity"/>
    <property type="evidence" value="ECO:0007669"/>
    <property type="project" value="UniProtKB-EC"/>
</dbReference>
<reference evidence="17" key="1">
    <citation type="submission" date="2022-06" db="EMBL/GenBank/DDBJ databases">
        <title>Alkalimarinus sp. nov., isolated from gut of a Alitta virens.</title>
        <authorList>
            <person name="Yang A.I."/>
            <person name="Shin N.-R."/>
        </authorList>
    </citation>
    <scope>NUCLEOTIDE SEQUENCE</scope>
    <source>
        <strain evidence="17">A2M4</strain>
    </source>
</reference>
<dbReference type="SUPFAM" id="SSF56672">
    <property type="entry name" value="DNA/RNA polymerases"/>
    <property type="match status" value="1"/>
</dbReference>
<evidence type="ECO:0000256" key="14">
    <source>
        <dbReference type="ARBA" id="ARBA00049244"/>
    </source>
</evidence>
<dbReference type="HAMAP" id="MF_01113">
    <property type="entry name" value="DNApol_IV"/>
    <property type="match status" value="1"/>
</dbReference>
<dbReference type="Proteomes" id="UP001163739">
    <property type="component" value="Chromosome"/>
</dbReference>
<keyword evidence="7 15" id="KW-0235">DNA replication</keyword>
<organism evidence="17 18">
    <name type="scientific">Alkalimarinus alittae</name>
    <dbReference type="NCBI Taxonomy" id="2961619"/>
    <lineage>
        <taxon>Bacteria</taxon>
        <taxon>Pseudomonadati</taxon>
        <taxon>Pseudomonadota</taxon>
        <taxon>Gammaproteobacteria</taxon>
        <taxon>Alteromonadales</taxon>
        <taxon>Alteromonadaceae</taxon>
        <taxon>Alkalimarinus</taxon>
    </lineage>
</organism>
<evidence type="ECO:0000256" key="6">
    <source>
        <dbReference type="ARBA" id="ARBA00022695"/>
    </source>
</evidence>
<evidence type="ECO:0000256" key="7">
    <source>
        <dbReference type="ARBA" id="ARBA00022705"/>
    </source>
</evidence>
<sequence length="358" mass="39581">MGKRKIIHCDCDCFYAAVEVRDNPLLRGRPLAVGGSPNSRGVIATCSYEARAFGIHSAMSSARAAQLCPDLVFIKPDIAKYQVVSKGIHEVFKQYTDLIEPLSLDEAYLDVTDSPFFAGSATLIAEDIRAKVSQQLGITISAGVAPNKFLAKVASDWNKPDGLFVIRPEDVASFVVALDVSKINGVGKVTKAKLNQMGIETCGDLQNVGEAELIQSFGQYGTRLFSVAQGKDDRPVQTSRVRKSISVEHTFSEDLKDIVSIIDRLPVLIDELRARCERKLGQDRVIAKRFVKVKFFDFTQTTLEHKIETAHEEWDSNDIYRTLLEAAWAREGKPVRLLGVGVRLSVRENVAGRQLSLL</sequence>
<keyword evidence="18" id="KW-1185">Reference proteome</keyword>
<evidence type="ECO:0000256" key="10">
    <source>
        <dbReference type="ARBA" id="ARBA00022842"/>
    </source>
</evidence>
<dbReference type="Gene3D" id="1.10.150.20">
    <property type="entry name" value="5' to 3' exonuclease, C-terminal subdomain"/>
    <property type="match status" value="1"/>
</dbReference>
<feature type="site" description="Substrate discrimination" evidence="15">
    <location>
        <position position="15"/>
    </location>
</feature>
<evidence type="ECO:0000256" key="11">
    <source>
        <dbReference type="ARBA" id="ARBA00022932"/>
    </source>
</evidence>
<accession>A0ABY6N4F9</accession>
<keyword evidence="4 15" id="KW-0963">Cytoplasm</keyword>
<dbReference type="PROSITE" id="PS50173">
    <property type="entry name" value="UMUC"/>
    <property type="match status" value="1"/>
</dbReference>
<dbReference type="PANTHER" id="PTHR11076">
    <property type="entry name" value="DNA REPAIR POLYMERASE UMUC / TRANSFERASE FAMILY MEMBER"/>
    <property type="match status" value="1"/>
</dbReference>
<feature type="active site" evidence="15">
    <location>
        <position position="106"/>
    </location>
</feature>
<dbReference type="Gene3D" id="3.40.1170.60">
    <property type="match status" value="1"/>
</dbReference>
<evidence type="ECO:0000259" key="16">
    <source>
        <dbReference type="PROSITE" id="PS50173"/>
    </source>
</evidence>
<proteinExistence type="inferred from homology"/>
<dbReference type="EMBL" id="CP100390">
    <property type="protein sequence ID" value="UZE96974.1"/>
    <property type="molecule type" value="Genomic_DNA"/>
</dbReference>
<protein>
    <recommendedName>
        <fullName evidence="15">DNA polymerase IV</fullName>
        <shortName evidence="15">Pol IV</shortName>
        <ecNumber evidence="15">2.7.7.7</ecNumber>
    </recommendedName>
</protein>
<evidence type="ECO:0000256" key="3">
    <source>
        <dbReference type="ARBA" id="ARBA00022457"/>
    </source>
</evidence>
<dbReference type="InterPro" id="IPR022880">
    <property type="entry name" value="DNApol_IV"/>
</dbReference>
<keyword evidence="9 15" id="KW-0227">DNA damage</keyword>
<keyword evidence="6 15" id="KW-0548">Nucleotidyltransferase</keyword>
<keyword evidence="10 15" id="KW-0460">Magnesium</keyword>
<dbReference type="CDD" id="cd03586">
    <property type="entry name" value="PolY_Pol_IV_kappa"/>
    <property type="match status" value="1"/>
</dbReference>